<dbReference type="OrthoDB" id="48651at2759"/>
<dbReference type="GO" id="GO:0003723">
    <property type="term" value="F:RNA binding"/>
    <property type="evidence" value="ECO:0007669"/>
    <property type="project" value="UniProtKB-UniRule"/>
</dbReference>
<keyword evidence="1" id="KW-0694">RNA-binding</keyword>
<feature type="region of interest" description="Disordered" evidence="2">
    <location>
        <begin position="162"/>
        <end position="319"/>
    </location>
</feature>
<dbReference type="InterPro" id="IPR035979">
    <property type="entry name" value="RBD_domain_sf"/>
</dbReference>
<feature type="compositionally biased region" description="Basic and acidic residues" evidence="2">
    <location>
        <begin position="199"/>
        <end position="212"/>
    </location>
</feature>
<feature type="domain" description="RRM" evidence="3">
    <location>
        <begin position="64"/>
        <end position="163"/>
    </location>
</feature>
<proteinExistence type="predicted"/>
<evidence type="ECO:0000256" key="1">
    <source>
        <dbReference type="PROSITE-ProRule" id="PRU00176"/>
    </source>
</evidence>
<dbReference type="Gene3D" id="3.30.70.330">
    <property type="match status" value="1"/>
</dbReference>
<dbReference type="AlphaFoldDB" id="A0A1Z5KQB4"/>
<evidence type="ECO:0000256" key="2">
    <source>
        <dbReference type="SAM" id="MobiDB-lite"/>
    </source>
</evidence>
<name>A0A1Z5KQB4_FISSO</name>
<feature type="region of interest" description="Disordered" evidence="2">
    <location>
        <begin position="1"/>
        <end position="58"/>
    </location>
</feature>
<dbReference type="InParanoid" id="A0A1Z5KQB4"/>
<dbReference type="SUPFAM" id="SSF54928">
    <property type="entry name" value="RNA-binding domain, RBD"/>
    <property type="match status" value="1"/>
</dbReference>
<feature type="compositionally biased region" description="Basic and acidic residues" evidence="2">
    <location>
        <begin position="1"/>
        <end position="10"/>
    </location>
</feature>
<evidence type="ECO:0000313" key="4">
    <source>
        <dbReference type="EMBL" id="GAX28486.1"/>
    </source>
</evidence>
<accession>A0A1Z5KQB4</accession>
<dbReference type="InterPro" id="IPR012677">
    <property type="entry name" value="Nucleotide-bd_a/b_plait_sf"/>
</dbReference>
<evidence type="ECO:0000313" key="5">
    <source>
        <dbReference type="Proteomes" id="UP000198406"/>
    </source>
</evidence>
<dbReference type="InterPro" id="IPR000504">
    <property type="entry name" value="RRM_dom"/>
</dbReference>
<protein>
    <recommendedName>
        <fullName evidence="3">RRM domain-containing protein</fullName>
    </recommendedName>
</protein>
<feature type="compositionally biased region" description="Basic and acidic residues" evidence="2">
    <location>
        <begin position="238"/>
        <end position="255"/>
    </location>
</feature>
<keyword evidence="5" id="KW-1185">Reference proteome</keyword>
<feature type="compositionally biased region" description="Basic and acidic residues" evidence="2">
    <location>
        <begin position="270"/>
        <end position="317"/>
    </location>
</feature>
<organism evidence="4 5">
    <name type="scientific">Fistulifera solaris</name>
    <name type="common">Oleaginous diatom</name>
    <dbReference type="NCBI Taxonomy" id="1519565"/>
    <lineage>
        <taxon>Eukaryota</taxon>
        <taxon>Sar</taxon>
        <taxon>Stramenopiles</taxon>
        <taxon>Ochrophyta</taxon>
        <taxon>Bacillariophyta</taxon>
        <taxon>Bacillariophyceae</taxon>
        <taxon>Bacillariophycidae</taxon>
        <taxon>Naviculales</taxon>
        <taxon>Naviculaceae</taxon>
        <taxon>Fistulifera</taxon>
    </lineage>
</organism>
<evidence type="ECO:0000259" key="3">
    <source>
        <dbReference type="PROSITE" id="PS50102"/>
    </source>
</evidence>
<dbReference type="Proteomes" id="UP000198406">
    <property type="component" value="Unassembled WGS sequence"/>
</dbReference>
<reference evidence="4 5" key="1">
    <citation type="journal article" date="2015" name="Plant Cell">
        <title>Oil accumulation by the oleaginous diatom Fistulifera solaris as revealed by the genome and transcriptome.</title>
        <authorList>
            <person name="Tanaka T."/>
            <person name="Maeda Y."/>
            <person name="Veluchamy A."/>
            <person name="Tanaka M."/>
            <person name="Abida H."/>
            <person name="Marechal E."/>
            <person name="Bowler C."/>
            <person name="Muto M."/>
            <person name="Sunaga Y."/>
            <person name="Tanaka M."/>
            <person name="Yoshino T."/>
            <person name="Taniguchi T."/>
            <person name="Fukuda Y."/>
            <person name="Nemoto M."/>
            <person name="Matsumoto M."/>
            <person name="Wong P.S."/>
            <person name="Aburatani S."/>
            <person name="Fujibuchi W."/>
        </authorList>
    </citation>
    <scope>NUCLEOTIDE SEQUENCE [LARGE SCALE GENOMIC DNA]</scope>
    <source>
        <strain evidence="4 5">JPCC DA0580</strain>
    </source>
</reference>
<dbReference type="PROSITE" id="PS50102">
    <property type="entry name" value="RRM"/>
    <property type="match status" value="1"/>
</dbReference>
<sequence length="336" mass="37037">MKNWADHCSSDDEDHMDGPDEVSSVAEDEAPGQMDADFVQHDENPKDAAPKPPKTFQWPEAAPFTAYIGNLAYSVDEPEKLADEVTKLAKEMLNMEVKVTNPRLSRVNNYRNHRNNNEAGTQKPHRGFGYVDLETLEQLKAVVEGLGGGQIAGRNIQLDTANLSGGRPHRNESSQVDGSKFRGGRYANHDKGRRQPPPKQEKDDEPPRERSALKLQPRTKPLEETTGSDRGSLFGGGRPREEGTWQSRRDAEKKPYNSGGRGGRSNGRRNGREDRGRGDGAGRGRREAQTGADKKGKEDKKTTAPAPRPEKVVEKPQKPAAVINRFAALGLDSDSD</sequence>
<gene>
    <name evidence="4" type="ORF">FisN_38Hh020</name>
</gene>
<comment type="caution">
    <text evidence="4">The sequence shown here is derived from an EMBL/GenBank/DDBJ whole genome shotgun (WGS) entry which is preliminary data.</text>
</comment>
<dbReference type="EMBL" id="BDSP01000274">
    <property type="protein sequence ID" value="GAX28486.1"/>
    <property type="molecule type" value="Genomic_DNA"/>
</dbReference>
<feature type="compositionally biased region" description="Basic and acidic residues" evidence="2">
    <location>
        <begin position="38"/>
        <end position="49"/>
    </location>
</feature>